<protein>
    <submittedName>
        <fullName evidence="1">Uncharacterized protein</fullName>
    </submittedName>
</protein>
<name>A0A381UMY2_9ZZZZ</name>
<sequence>MLRDLETAGEVMAAIHQYLGFHNRNQAVRLTKCSIASESVCIGAVTSLARQGIGYRVNRPPLRETSPYFCIFGKPRAETVEPFGYLFVGSKCQLFGASVYLDAGHNPLFLENLDKRLATQGIVPQCFIEQNGPAYVFTKSRRRHQHRTVLAPHLLRAGYPQCIKTFLTRWRTLVHR</sequence>
<dbReference type="EMBL" id="UINC01006630">
    <property type="protein sequence ID" value="SVA28697.1"/>
    <property type="molecule type" value="Genomic_DNA"/>
</dbReference>
<organism evidence="1">
    <name type="scientific">marine metagenome</name>
    <dbReference type="NCBI Taxonomy" id="408172"/>
    <lineage>
        <taxon>unclassified sequences</taxon>
        <taxon>metagenomes</taxon>
        <taxon>ecological metagenomes</taxon>
    </lineage>
</organism>
<dbReference type="AlphaFoldDB" id="A0A381UMY2"/>
<proteinExistence type="predicted"/>
<reference evidence="1" key="1">
    <citation type="submission" date="2018-05" db="EMBL/GenBank/DDBJ databases">
        <authorList>
            <person name="Lanie J.A."/>
            <person name="Ng W.-L."/>
            <person name="Kazmierczak K.M."/>
            <person name="Andrzejewski T.M."/>
            <person name="Davidsen T.M."/>
            <person name="Wayne K.J."/>
            <person name="Tettelin H."/>
            <person name="Glass J.I."/>
            <person name="Rusch D."/>
            <person name="Podicherti R."/>
            <person name="Tsui H.-C.T."/>
            <person name="Winkler M.E."/>
        </authorList>
    </citation>
    <scope>NUCLEOTIDE SEQUENCE</scope>
</reference>
<evidence type="ECO:0000313" key="1">
    <source>
        <dbReference type="EMBL" id="SVA28697.1"/>
    </source>
</evidence>
<gene>
    <name evidence="1" type="ORF">METZ01_LOCUS81551</name>
</gene>
<accession>A0A381UMY2</accession>